<dbReference type="Proteomes" id="UP001262889">
    <property type="component" value="Unassembled WGS sequence"/>
</dbReference>
<proteinExistence type="predicted"/>
<sequence>MPNKKICIIIGSAMNLHGLYRDQFKFLRANGYEITGLAPAGVEHEWLREQGFKTEIIHLKREPSVFHDLYSLLKLTWFFIFNRFDIINISTPKASLIGSLAAYFSFHRNIVYNLRGRAYESTTGFTRFFYEKIEKLVCTLSLIVLSDSKEIRKDVIEKNICRAEKIVVFGSGSSNGVDLKKFRKTAKTNEERVSIRKDLGLNDHDILILNSGRLRNDKGINELVRAFNSLSQKYSHIHLLLQGKYENFDPLEEDVLACIKSHPRIHQAGWVKDVQNYFAAADIFAFPSHREGFGNVAIEASAMELPVVAFDVVGCRESIKANVSGLLCEYINYKSFERGLEKLIDDSELRNSMGQKGRTRVEKEFDSQKIWQQLLNVYDTIIKEKLNQTEDPALEN</sequence>
<dbReference type="RefSeq" id="WP_311533958.1">
    <property type="nucleotide sequence ID" value="NZ_JAVRHQ010000004.1"/>
</dbReference>
<dbReference type="PANTHER" id="PTHR45947:SF3">
    <property type="entry name" value="SULFOQUINOVOSYL TRANSFERASE SQD2"/>
    <property type="match status" value="1"/>
</dbReference>
<feature type="domain" description="Glycosyl transferase family 1" evidence="1">
    <location>
        <begin position="194"/>
        <end position="359"/>
    </location>
</feature>
<dbReference type="InterPro" id="IPR001296">
    <property type="entry name" value="Glyco_trans_1"/>
</dbReference>
<protein>
    <submittedName>
        <fullName evidence="2">Glycosyltransferase family 4 protein</fullName>
    </submittedName>
</protein>
<gene>
    <name evidence="2" type="ORF">RM553_05510</name>
</gene>
<accession>A0ABU3C7K1</accession>
<evidence type="ECO:0000313" key="2">
    <source>
        <dbReference type="EMBL" id="MDT0642286.1"/>
    </source>
</evidence>
<dbReference type="CDD" id="cd03808">
    <property type="entry name" value="GT4_CapM-like"/>
    <property type="match status" value="1"/>
</dbReference>
<keyword evidence="3" id="KW-1185">Reference proteome</keyword>
<dbReference type="InterPro" id="IPR050194">
    <property type="entry name" value="Glycosyltransferase_grp1"/>
</dbReference>
<dbReference type="EMBL" id="JAVRHQ010000004">
    <property type="protein sequence ID" value="MDT0642286.1"/>
    <property type="molecule type" value="Genomic_DNA"/>
</dbReference>
<name>A0ABU3C7K1_9FLAO</name>
<dbReference type="Pfam" id="PF00534">
    <property type="entry name" value="Glycos_transf_1"/>
    <property type="match status" value="1"/>
</dbReference>
<organism evidence="2 3">
    <name type="scientific">Autumnicola tepida</name>
    <dbReference type="NCBI Taxonomy" id="3075595"/>
    <lineage>
        <taxon>Bacteria</taxon>
        <taxon>Pseudomonadati</taxon>
        <taxon>Bacteroidota</taxon>
        <taxon>Flavobacteriia</taxon>
        <taxon>Flavobacteriales</taxon>
        <taxon>Flavobacteriaceae</taxon>
        <taxon>Autumnicola</taxon>
    </lineage>
</organism>
<comment type="caution">
    <text evidence="2">The sequence shown here is derived from an EMBL/GenBank/DDBJ whole genome shotgun (WGS) entry which is preliminary data.</text>
</comment>
<dbReference type="Gene3D" id="3.40.50.2000">
    <property type="entry name" value="Glycogen Phosphorylase B"/>
    <property type="match status" value="2"/>
</dbReference>
<reference evidence="2 3" key="1">
    <citation type="submission" date="2023-09" db="EMBL/GenBank/DDBJ databases">
        <authorList>
            <person name="Rey-Velasco X."/>
        </authorList>
    </citation>
    <scope>NUCLEOTIDE SEQUENCE [LARGE SCALE GENOMIC DNA]</scope>
    <source>
        <strain evidence="2 3">F363</strain>
    </source>
</reference>
<evidence type="ECO:0000313" key="3">
    <source>
        <dbReference type="Proteomes" id="UP001262889"/>
    </source>
</evidence>
<dbReference type="SUPFAM" id="SSF53756">
    <property type="entry name" value="UDP-Glycosyltransferase/glycogen phosphorylase"/>
    <property type="match status" value="1"/>
</dbReference>
<evidence type="ECO:0000259" key="1">
    <source>
        <dbReference type="Pfam" id="PF00534"/>
    </source>
</evidence>
<dbReference type="PANTHER" id="PTHR45947">
    <property type="entry name" value="SULFOQUINOVOSYL TRANSFERASE SQD2"/>
    <property type="match status" value="1"/>
</dbReference>